<reference evidence="2 3" key="1">
    <citation type="submission" date="2007-03" db="EMBL/GenBank/DDBJ databases">
        <title>Complete sequence of Shewanella loihica PV-4.</title>
        <authorList>
            <consortium name="US DOE Joint Genome Institute"/>
            <person name="Copeland A."/>
            <person name="Lucas S."/>
            <person name="Lapidus A."/>
            <person name="Barry K."/>
            <person name="Detter J.C."/>
            <person name="Glavina del Rio T."/>
            <person name="Hammon N."/>
            <person name="Israni S."/>
            <person name="Dalin E."/>
            <person name="Tice H."/>
            <person name="Pitluck S."/>
            <person name="Chain P."/>
            <person name="Malfatti S."/>
            <person name="Shin M."/>
            <person name="Vergez L."/>
            <person name="Schmutz J."/>
            <person name="Larimer F."/>
            <person name="Land M."/>
            <person name="Hauser L."/>
            <person name="Kyrpides N."/>
            <person name="Mikhailova N."/>
            <person name="Romine M.F."/>
            <person name="Serres G."/>
            <person name="Fredrickson J."/>
            <person name="Tiedje J."/>
            <person name="Richardson P."/>
        </authorList>
    </citation>
    <scope>NUCLEOTIDE SEQUENCE [LARGE SCALE GENOMIC DNA]</scope>
    <source>
        <strain evidence="3">ATCC BAA-1088 / PV-4</strain>
    </source>
</reference>
<feature type="signal peptide" evidence="1">
    <location>
        <begin position="1"/>
        <end position="22"/>
    </location>
</feature>
<dbReference type="AlphaFoldDB" id="A3QDU2"/>
<protein>
    <submittedName>
        <fullName evidence="2">Excinuclease ATPase subunit</fullName>
    </submittedName>
</protein>
<dbReference type="EMBL" id="CP000606">
    <property type="protein sequence ID" value="ABO23640.1"/>
    <property type="molecule type" value="Genomic_DNA"/>
</dbReference>
<dbReference type="HOGENOM" id="CLU_133131_0_0_6"/>
<dbReference type="KEGG" id="slo:Shew_1774"/>
<evidence type="ECO:0000313" key="3">
    <source>
        <dbReference type="Proteomes" id="UP000001558"/>
    </source>
</evidence>
<evidence type="ECO:0000313" key="2">
    <source>
        <dbReference type="EMBL" id="ABO23640.1"/>
    </source>
</evidence>
<dbReference type="Proteomes" id="UP000001558">
    <property type="component" value="Chromosome"/>
</dbReference>
<sequence length="165" mass="17463" precursor="true">MMKKILLVGLTSLTLCSPLAFARDDVGNYNIASVLNSEAAKAKLGSDVSFYFGEQAYGEPVQKLGELKTNKKTNAFNKSDQEACEWVFLSAMIALKNSALKQGGNAIVNIKSNYKNNLTSSEETFQCGAGALMAGVALTGEVVKLAEGASSETANPENVSPESVK</sequence>
<keyword evidence="3" id="KW-1185">Reference proteome</keyword>
<dbReference type="STRING" id="323850.Shew_1774"/>
<gene>
    <name evidence="2" type="ordered locus">Shew_1774</name>
</gene>
<dbReference type="RefSeq" id="WP_011865572.1">
    <property type="nucleotide sequence ID" value="NC_009092.1"/>
</dbReference>
<evidence type="ECO:0000256" key="1">
    <source>
        <dbReference type="SAM" id="SignalP"/>
    </source>
</evidence>
<keyword evidence="1" id="KW-0732">Signal</keyword>
<name>A3QDU2_SHELP</name>
<feature type="chain" id="PRO_5002657989" evidence="1">
    <location>
        <begin position="23"/>
        <end position="165"/>
    </location>
</feature>
<dbReference type="eggNOG" id="COG0393">
    <property type="taxonomic scope" value="Bacteria"/>
</dbReference>
<organism evidence="2 3">
    <name type="scientific">Shewanella loihica (strain ATCC BAA-1088 / PV-4)</name>
    <dbReference type="NCBI Taxonomy" id="323850"/>
    <lineage>
        <taxon>Bacteria</taxon>
        <taxon>Pseudomonadati</taxon>
        <taxon>Pseudomonadota</taxon>
        <taxon>Gammaproteobacteria</taxon>
        <taxon>Alteromonadales</taxon>
        <taxon>Shewanellaceae</taxon>
        <taxon>Shewanella</taxon>
    </lineage>
</organism>
<accession>A3QDU2</accession>
<proteinExistence type="predicted"/>